<dbReference type="Gene3D" id="1.10.10.60">
    <property type="entry name" value="Homeodomain-like"/>
    <property type="match status" value="1"/>
</dbReference>
<feature type="domain" description="Sigma-54 factor interaction" evidence="7">
    <location>
        <begin position="140"/>
        <end position="368"/>
    </location>
</feature>
<protein>
    <submittedName>
        <fullName evidence="9">Sigma-54-dependent Fis family transcriptional regulator</fullName>
    </submittedName>
</protein>
<keyword evidence="6" id="KW-0597">Phosphoprotein</keyword>
<dbReference type="InterPro" id="IPR025662">
    <property type="entry name" value="Sigma_54_int_dom_ATP-bd_1"/>
</dbReference>
<dbReference type="Gene3D" id="3.40.50.2300">
    <property type="match status" value="1"/>
</dbReference>
<dbReference type="InterPro" id="IPR011006">
    <property type="entry name" value="CheY-like_superfamily"/>
</dbReference>
<dbReference type="SMART" id="SM00448">
    <property type="entry name" value="REC"/>
    <property type="match status" value="1"/>
</dbReference>
<evidence type="ECO:0000256" key="2">
    <source>
        <dbReference type="ARBA" id="ARBA00022840"/>
    </source>
</evidence>
<dbReference type="InterPro" id="IPR003593">
    <property type="entry name" value="AAA+_ATPase"/>
</dbReference>
<evidence type="ECO:0000256" key="4">
    <source>
        <dbReference type="ARBA" id="ARBA00023125"/>
    </source>
</evidence>
<dbReference type="SUPFAM" id="SSF52172">
    <property type="entry name" value="CheY-like"/>
    <property type="match status" value="1"/>
</dbReference>
<dbReference type="InterPro" id="IPR001789">
    <property type="entry name" value="Sig_transdc_resp-reg_receiver"/>
</dbReference>
<evidence type="ECO:0000256" key="6">
    <source>
        <dbReference type="PROSITE-ProRule" id="PRU00169"/>
    </source>
</evidence>
<evidence type="ECO:0000256" key="1">
    <source>
        <dbReference type="ARBA" id="ARBA00022741"/>
    </source>
</evidence>
<sequence>MTNLLIVDDDKAVCDALASLVVAEGFTADSAGTLREAELYLGAQRPDAILADLMLPDGDGVDLLAGADIGEAPFIVMTGRASVDTAIHAMRAGATDYLTKPVDPQHLLALLRAIEKQKKPRPFGSGAAGQVTESGGFGRLIGTSRAMRHMYHELERVARTDASVFLVGESGTGKELVAQTLHELSARREAPFTPVNCGAISPMLLESEFFGHEKGSFTGAHRQHQGYFDQAGTGTLFLDEVTEMPVELQVKLLRTLESGAYLRVGGHGECQANCRIIAATNRDPLEAVAEGRFRVDLFHRLNVFPIVIPPLRERVDDIDVLAARFLAVLNARYGTERRFGEGALLSLRAHSWPGNVRELRNVVHRAHIMATNDLIDDIGITLVAAPEPAPDPSIISFHVGTSIDEVERELIFATLLKCDGVKKKTAQILGVSLKTLYNKLEYYEATGKLPESIRSLRAVGKPPAFPPSP</sequence>
<evidence type="ECO:0000259" key="8">
    <source>
        <dbReference type="PROSITE" id="PS50110"/>
    </source>
</evidence>
<dbReference type="Pfam" id="PF25601">
    <property type="entry name" value="AAA_lid_14"/>
    <property type="match status" value="1"/>
</dbReference>
<gene>
    <name evidence="9" type="ORF">BKK80_34355</name>
</gene>
<evidence type="ECO:0000259" key="7">
    <source>
        <dbReference type="PROSITE" id="PS50045"/>
    </source>
</evidence>
<dbReference type="CDD" id="cd00009">
    <property type="entry name" value="AAA"/>
    <property type="match status" value="1"/>
</dbReference>
<keyword evidence="2" id="KW-0067">ATP-binding</keyword>
<dbReference type="SUPFAM" id="SSF52540">
    <property type="entry name" value="P-loop containing nucleoside triphosphate hydrolases"/>
    <property type="match status" value="1"/>
</dbReference>
<evidence type="ECO:0000313" key="9">
    <source>
        <dbReference type="EMBL" id="AOZ10620.1"/>
    </source>
</evidence>
<feature type="modified residue" description="4-aspartylphosphate" evidence="6">
    <location>
        <position position="52"/>
    </location>
</feature>
<dbReference type="Pfam" id="PF00158">
    <property type="entry name" value="Sigma54_activat"/>
    <property type="match status" value="1"/>
</dbReference>
<dbReference type="PANTHER" id="PTHR32071:SF117">
    <property type="entry name" value="PTS-DEPENDENT DIHYDROXYACETONE KINASE OPERON REGULATORY PROTEIN-RELATED"/>
    <property type="match status" value="1"/>
</dbReference>
<proteinExistence type="predicted"/>
<dbReference type="PANTHER" id="PTHR32071">
    <property type="entry name" value="TRANSCRIPTIONAL REGULATORY PROTEIN"/>
    <property type="match status" value="1"/>
</dbReference>
<keyword evidence="10" id="KW-1185">Reference proteome</keyword>
<keyword evidence="4" id="KW-0238">DNA-binding</keyword>
<feature type="domain" description="Response regulatory" evidence="8">
    <location>
        <begin position="3"/>
        <end position="115"/>
    </location>
</feature>
<dbReference type="InterPro" id="IPR009057">
    <property type="entry name" value="Homeodomain-like_sf"/>
</dbReference>
<dbReference type="InterPro" id="IPR025944">
    <property type="entry name" value="Sigma_54_int_dom_CS"/>
</dbReference>
<evidence type="ECO:0000256" key="3">
    <source>
        <dbReference type="ARBA" id="ARBA00023015"/>
    </source>
</evidence>
<dbReference type="Pfam" id="PF00072">
    <property type="entry name" value="Response_reg"/>
    <property type="match status" value="1"/>
</dbReference>
<dbReference type="PROSITE" id="PS50110">
    <property type="entry name" value="RESPONSE_REGULATORY"/>
    <property type="match status" value="1"/>
</dbReference>
<keyword evidence="5" id="KW-0804">Transcription</keyword>
<dbReference type="PROSITE" id="PS00675">
    <property type="entry name" value="SIGMA54_INTERACT_1"/>
    <property type="match status" value="1"/>
</dbReference>
<dbReference type="EMBL" id="CP017755">
    <property type="protein sequence ID" value="AOZ10620.1"/>
    <property type="molecule type" value="Genomic_DNA"/>
</dbReference>
<reference evidence="9 10" key="1">
    <citation type="submission" date="2016-10" db="EMBL/GenBank/DDBJ databases">
        <title>Complete genome sequences of three Cupriavidus strains isolated from various Malaysian environments.</title>
        <authorList>
            <person name="Abdullah A.A.-A."/>
            <person name="Shafie N.A.H."/>
            <person name="Lau N.S."/>
        </authorList>
    </citation>
    <scope>NUCLEOTIDE SEQUENCE [LARGE SCALE GENOMIC DNA]</scope>
    <source>
        <strain evidence="9 10">USMAA1020</strain>
    </source>
</reference>
<organism evidence="9 10">
    <name type="scientific">Cupriavidus malaysiensis</name>
    <dbReference type="NCBI Taxonomy" id="367825"/>
    <lineage>
        <taxon>Bacteria</taxon>
        <taxon>Pseudomonadati</taxon>
        <taxon>Pseudomonadota</taxon>
        <taxon>Betaproteobacteria</taxon>
        <taxon>Burkholderiales</taxon>
        <taxon>Burkholderiaceae</taxon>
        <taxon>Cupriavidus</taxon>
    </lineage>
</organism>
<accession>A0A1D9IEW7</accession>
<dbReference type="InterPro" id="IPR027417">
    <property type="entry name" value="P-loop_NTPase"/>
</dbReference>
<name>A0A1D9IEW7_9BURK</name>
<dbReference type="Gene3D" id="3.40.50.300">
    <property type="entry name" value="P-loop containing nucleotide triphosphate hydrolases"/>
    <property type="match status" value="1"/>
</dbReference>
<dbReference type="Gene3D" id="1.10.8.60">
    <property type="match status" value="1"/>
</dbReference>
<keyword evidence="1" id="KW-0547">Nucleotide-binding</keyword>
<dbReference type="SMART" id="SM00382">
    <property type="entry name" value="AAA"/>
    <property type="match status" value="1"/>
</dbReference>
<dbReference type="SUPFAM" id="SSF46689">
    <property type="entry name" value="Homeodomain-like"/>
    <property type="match status" value="1"/>
</dbReference>
<dbReference type="PROSITE" id="PS00688">
    <property type="entry name" value="SIGMA54_INTERACT_3"/>
    <property type="match status" value="1"/>
</dbReference>
<dbReference type="InterPro" id="IPR058031">
    <property type="entry name" value="AAA_lid_NorR"/>
</dbReference>
<evidence type="ECO:0000256" key="5">
    <source>
        <dbReference type="ARBA" id="ARBA00023163"/>
    </source>
</evidence>
<dbReference type="InterPro" id="IPR002197">
    <property type="entry name" value="HTH_Fis"/>
</dbReference>
<keyword evidence="3" id="KW-0805">Transcription regulation</keyword>
<dbReference type="Pfam" id="PF02954">
    <property type="entry name" value="HTH_8"/>
    <property type="match status" value="1"/>
</dbReference>
<dbReference type="InterPro" id="IPR002078">
    <property type="entry name" value="Sigma_54_int"/>
</dbReference>
<dbReference type="PROSITE" id="PS50045">
    <property type="entry name" value="SIGMA54_INTERACT_4"/>
    <property type="match status" value="1"/>
</dbReference>
<evidence type="ECO:0000313" key="10">
    <source>
        <dbReference type="Proteomes" id="UP000177515"/>
    </source>
</evidence>
<dbReference type="RefSeq" id="WP_071073137.1">
    <property type="nucleotide sequence ID" value="NZ_CP017755.1"/>
</dbReference>
<dbReference type="Proteomes" id="UP000177515">
    <property type="component" value="Chromosome 2"/>
</dbReference>